<feature type="domain" description="HNH nuclease" evidence="2">
    <location>
        <begin position="444"/>
        <end position="500"/>
    </location>
</feature>
<keyword evidence="4" id="KW-1185">Reference proteome</keyword>
<dbReference type="CDD" id="cd00085">
    <property type="entry name" value="HNHc"/>
    <property type="match status" value="1"/>
</dbReference>
<dbReference type="Pfam" id="PF02720">
    <property type="entry name" value="DUF222"/>
    <property type="match status" value="1"/>
</dbReference>
<dbReference type="Gene3D" id="1.10.30.50">
    <property type="match status" value="1"/>
</dbReference>
<evidence type="ECO:0000256" key="1">
    <source>
        <dbReference type="SAM" id="MobiDB-lite"/>
    </source>
</evidence>
<organism evidence="3 4">
    <name type="scientific">Kineosporia corallincola</name>
    <dbReference type="NCBI Taxonomy" id="2835133"/>
    <lineage>
        <taxon>Bacteria</taxon>
        <taxon>Bacillati</taxon>
        <taxon>Actinomycetota</taxon>
        <taxon>Actinomycetes</taxon>
        <taxon>Kineosporiales</taxon>
        <taxon>Kineosporiaceae</taxon>
        <taxon>Kineosporia</taxon>
    </lineage>
</organism>
<gene>
    <name evidence="3" type="ORF">KIH74_17225</name>
</gene>
<dbReference type="RefSeq" id="WP_214156969.1">
    <property type="nucleotide sequence ID" value="NZ_JAHBAY010000006.1"/>
</dbReference>
<accession>A0ABS5THW6</accession>
<feature type="compositionally biased region" description="Pro residues" evidence="1">
    <location>
        <begin position="581"/>
        <end position="592"/>
    </location>
</feature>
<comment type="caution">
    <text evidence="3">The sequence shown here is derived from an EMBL/GenBank/DDBJ whole genome shotgun (WGS) entry which is preliminary data.</text>
</comment>
<proteinExistence type="predicted"/>
<protein>
    <submittedName>
        <fullName evidence="3">DUF222 domain-containing protein</fullName>
    </submittedName>
</protein>
<feature type="compositionally biased region" description="Low complexity" evidence="1">
    <location>
        <begin position="316"/>
        <end position="333"/>
    </location>
</feature>
<evidence type="ECO:0000259" key="2">
    <source>
        <dbReference type="SMART" id="SM00507"/>
    </source>
</evidence>
<name>A0ABS5THW6_9ACTN</name>
<dbReference type="EMBL" id="JAHBAY010000006">
    <property type="protein sequence ID" value="MBT0770689.1"/>
    <property type="molecule type" value="Genomic_DNA"/>
</dbReference>
<feature type="region of interest" description="Disordered" evidence="1">
    <location>
        <begin position="295"/>
        <end position="347"/>
    </location>
</feature>
<dbReference type="InterPro" id="IPR003870">
    <property type="entry name" value="DUF222"/>
</dbReference>
<sequence length="592" mass="64264">MFERVAWVSSGDAGVSARGCGALRTVLLSAWPEVDLHTASAGELLSAVQDMPADQASENRCLGVVVASEKLIRQLNALQARHLNQAARLAAQAQSVPADATCDPIDGIASVASELSLALGWARKTATDRVGNSVLLSQELPDILALVEEGELDFQAAVSVHTQMRNCLEPGTALWRRVQAALVKLLPGKSVQRAIAATQRELQKVDPQAAQKRHEESVKSRYVRAFPLTDGMGGLDIRLRADAVALIDAQLDALADGCRDAARRAGTPDRRTHQQRRTDALVGVFRAIHDQTPLPLLRHSAGDTGSHDKDTFGGRFTSPSHFSPKPSSSASHPRSTRTDPVRKGVLGWWLPPKPPTQQGRRPHLVVTISAQTLLGLDNLPGELQSFGSVPADLAREIARQAGRITVIPLRRSTAAGKMMSQVSRPAVHGPGDQANCTESSLRYKPRQSVIDKVVARFQHCSHPGCSQKATRCDIDHAIPFAKGGFSCPCNLVPLCRFHHRLKTHGGWRLRLTGPGEPHPEGTIEWRSRLGQRHFEPPPPLPGASDDSSPDDDADPFAREQLRHAGWESELRRITSRRLPVVEPPPPLGDPPF</sequence>
<dbReference type="InterPro" id="IPR003615">
    <property type="entry name" value="HNH_nuc"/>
</dbReference>
<dbReference type="SMART" id="SM00507">
    <property type="entry name" value="HNHc"/>
    <property type="match status" value="1"/>
</dbReference>
<evidence type="ECO:0000313" key="3">
    <source>
        <dbReference type="EMBL" id="MBT0770689.1"/>
    </source>
</evidence>
<reference evidence="3 4" key="1">
    <citation type="submission" date="2021-05" db="EMBL/GenBank/DDBJ databases">
        <title>Kineosporia and Streptomyces sp. nov. two new marine actinobacteria isolated from Coral.</title>
        <authorList>
            <person name="Buangrab K."/>
            <person name="Sutthacheep M."/>
            <person name="Yeemin T."/>
            <person name="Harunari E."/>
            <person name="Igarashi Y."/>
            <person name="Kanchanasin P."/>
            <person name="Tanasupawat S."/>
            <person name="Phongsopitanun W."/>
        </authorList>
    </citation>
    <scope>NUCLEOTIDE SEQUENCE [LARGE SCALE GENOMIC DNA]</scope>
    <source>
        <strain evidence="3 4">J2-2</strain>
    </source>
</reference>
<feature type="compositionally biased region" description="Basic and acidic residues" evidence="1">
    <location>
        <begin position="555"/>
        <end position="572"/>
    </location>
</feature>
<feature type="region of interest" description="Disordered" evidence="1">
    <location>
        <begin position="531"/>
        <end position="592"/>
    </location>
</feature>
<dbReference type="Proteomes" id="UP001197247">
    <property type="component" value="Unassembled WGS sequence"/>
</dbReference>
<evidence type="ECO:0000313" key="4">
    <source>
        <dbReference type="Proteomes" id="UP001197247"/>
    </source>
</evidence>